<evidence type="ECO:0008006" key="3">
    <source>
        <dbReference type="Google" id="ProtNLM"/>
    </source>
</evidence>
<dbReference type="AlphaFoldDB" id="A0A1F5RBV6"/>
<organism evidence="1 2">
    <name type="scientific">Candidatus Edwardsbacteria bacterium GWF2_54_11</name>
    <dbReference type="NCBI Taxonomy" id="1817851"/>
    <lineage>
        <taxon>Bacteria</taxon>
        <taxon>Candidatus Edwardsiibacteriota</taxon>
    </lineage>
</organism>
<name>A0A1F5RBV6_9BACT</name>
<proteinExistence type="predicted"/>
<comment type="caution">
    <text evidence="1">The sequence shown here is derived from an EMBL/GenBank/DDBJ whole genome shotgun (WGS) entry which is preliminary data.</text>
</comment>
<gene>
    <name evidence="1" type="ORF">A2024_02750</name>
</gene>
<reference evidence="1 2" key="1">
    <citation type="journal article" date="2016" name="Nat. Commun.">
        <title>Thousands of microbial genomes shed light on interconnected biogeochemical processes in an aquifer system.</title>
        <authorList>
            <person name="Anantharaman K."/>
            <person name="Brown C.T."/>
            <person name="Hug L.A."/>
            <person name="Sharon I."/>
            <person name="Castelle C.J."/>
            <person name="Probst A.J."/>
            <person name="Thomas B.C."/>
            <person name="Singh A."/>
            <person name="Wilkins M.J."/>
            <person name="Karaoz U."/>
            <person name="Brodie E.L."/>
            <person name="Williams K.H."/>
            <person name="Hubbard S.S."/>
            <person name="Banfield J.F."/>
        </authorList>
    </citation>
    <scope>NUCLEOTIDE SEQUENCE [LARGE SCALE GENOMIC DNA]</scope>
</reference>
<dbReference type="Proteomes" id="UP000177230">
    <property type="component" value="Unassembled WGS sequence"/>
</dbReference>
<accession>A0A1F5RBV6</accession>
<evidence type="ECO:0000313" key="1">
    <source>
        <dbReference type="EMBL" id="OGF11928.1"/>
    </source>
</evidence>
<protein>
    <recommendedName>
        <fullName evidence="3">Four helix bundle protein</fullName>
    </recommendedName>
</protein>
<sequence>MTDLAQRVLSISTAYLGPAAKMFLARQTKYHLQGLDYEQLQKEHLAELSKWLYISGSLVIEKDKAQELSQLVAKLA</sequence>
<evidence type="ECO:0000313" key="2">
    <source>
        <dbReference type="Proteomes" id="UP000177230"/>
    </source>
</evidence>
<dbReference type="EMBL" id="MFFM01000034">
    <property type="protein sequence ID" value="OGF11928.1"/>
    <property type="molecule type" value="Genomic_DNA"/>
</dbReference>